<evidence type="ECO:0000313" key="5">
    <source>
        <dbReference type="Proteomes" id="UP001500305"/>
    </source>
</evidence>
<evidence type="ECO:0000259" key="2">
    <source>
        <dbReference type="Pfam" id="PF02342"/>
    </source>
</evidence>
<name>A0ABP5QEE4_9ACTN</name>
<dbReference type="InterPro" id="IPR011856">
    <property type="entry name" value="tRNA_endonuc-like_dom_sf"/>
</dbReference>
<dbReference type="Gene3D" id="3.40.1350.10">
    <property type="match status" value="1"/>
</dbReference>
<dbReference type="Pfam" id="PF04471">
    <property type="entry name" value="Mrr_cat"/>
    <property type="match status" value="1"/>
</dbReference>
<dbReference type="PANTHER" id="PTHR30015:SF7">
    <property type="entry name" value="TYPE IV METHYL-DIRECTED RESTRICTION ENZYME ECOKMRR"/>
    <property type="match status" value="1"/>
</dbReference>
<sequence>MLAEAQRQQARQQEAQRRAAVAAQRQYEREQREVQRAAAQGQKEALRAYQQGREADAARRTAELDERVAALRGVLQTGLGGPVFALASLQRPVVVPPFDPGPLGVPVPPPDQSRYLVPPLTGVQALNPAARREHDEQVAHARARFEQDWHAAQAADDQRRHQLDQYRAQYEAWADDRRRAAAGHAEQAVRLAAELRDGSASAVAEFFETALRWREDWPEGFWQDCVTAWDEATGQLVVDWRLPGFEVVPETARYRYVKSTDQETEVARSAAERKAVYREVLAQCALRVLAELFLADGEGRLASVVFNGYVEAVDPATGREEQRYLVSVAVERAVFGAVALDRVEPVDCLVDGLQGRLSARPEKSEPVRTERLAEEIGSFRADASEEDPDLFEMDPLDFEKLLAELFRRLGYQTRTTERSGDDGVDVIAENPDPITGGLYVIQAKRYRKTVSPTAVRDLDATMAHFGANKGILVTTSGFGPGSRRWVEGKPLTLIDGPMLVQLLKENGLPGRLGPATVSVPAQPGPGRAAPAAEPVLLTPGANVVLPEAELAELSVRFGSAGAEADLTLLLLTARGTVRGDGDFVFYHQRSAEHGAVTLHPKQTADGGRTTESAVVRLRKLPAAVHRVAVAVNMDTDSGTSCAELRDAALEVRGAGGSAWAFRPPADPAVKAMLVAELYRHRAGTPDEVWKLRAVGQGWSDGLAGLARAHGVEVS</sequence>
<dbReference type="InterPro" id="IPR003325">
    <property type="entry name" value="TerD"/>
</dbReference>
<accession>A0ABP5QEE4</accession>
<feature type="domain" description="TerD" evidence="2">
    <location>
        <begin position="558"/>
        <end position="708"/>
    </location>
</feature>
<dbReference type="PANTHER" id="PTHR30015">
    <property type="entry name" value="MRR RESTRICTION SYSTEM PROTEIN"/>
    <property type="match status" value="1"/>
</dbReference>
<keyword evidence="5" id="KW-1185">Reference proteome</keyword>
<dbReference type="EMBL" id="BAAATR010000004">
    <property type="protein sequence ID" value="GAA2233296.1"/>
    <property type="molecule type" value="Genomic_DNA"/>
</dbReference>
<protein>
    <submittedName>
        <fullName evidence="4">Restriction endonuclease</fullName>
    </submittedName>
</protein>
<reference evidence="5" key="1">
    <citation type="journal article" date="2019" name="Int. J. Syst. Evol. Microbiol.">
        <title>The Global Catalogue of Microorganisms (GCM) 10K type strain sequencing project: providing services to taxonomists for standard genome sequencing and annotation.</title>
        <authorList>
            <consortium name="The Broad Institute Genomics Platform"/>
            <consortium name="The Broad Institute Genome Sequencing Center for Infectious Disease"/>
            <person name="Wu L."/>
            <person name="Ma J."/>
        </authorList>
    </citation>
    <scope>NUCLEOTIDE SEQUENCE [LARGE SCALE GENOMIC DNA]</scope>
    <source>
        <strain evidence="5">JCM 7356</strain>
    </source>
</reference>
<evidence type="ECO:0000256" key="1">
    <source>
        <dbReference type="SAM" id="MobiDB-lite"/>
    </source>
</evidence>
<proteinExistence type="predicted"/>
<dbReference type="InterPro" id="IPR052906">
    <property type="entry name" value="Type_IV_Methyl-Rstrct_Enzyme"/>
</dbReference>
<dbReference type="InterPro" id="IPR007560">
    <property type="entry name" value="Restrct_endonuc_IV_Mrr"/>
</dbReference>
<dbReference type="SUPFAM" id="SSF52980">
    <property type="entry name" value="Restriction endonuclease-like"/>
    <property type="match status" value="1"/>
</dbReference>
<organism evidence="4 5">
    <name type="scientific">Kitasatospora cystarginea</name>
    <dbReference type="NCBI Taxonomy" id="58350"/>
    <lineage>
        <taxon>Bacteria</taxon>
        <taxon>Bacillati</taxon>
        <taxon>Actinomycetota</taxon>
        <taxon>Actinomycetes</taxon>
        <taxon>Kitasatosporales</taxon>
        <taxon>Streptomycetaceae</taxon>
        <taxon>Kitasatospora</taxon>
    </lineage>
</organism>
<keyword evidence="4" id="KW-0378">Hydrolase</keyword>
<dbReference type="CDD" id="cd06974">
    <property type="entry name" value="TerD_like"/>
    <property type="match status" value="1"/>
</dbReference>
<feature type="compositionally biased region" description="Low complexity" evidence="1">
    <location>
        <begin position="1"/>
        <end position="25"/>
    </location>
</feature>
<dbReference type="Proteomes" id="UP001500305">
    <property type="component" value="Unassembled WGS sequence"/>
</dbReference>
<dbReference type="Gene3D" id="2.60.60.30">
    <property type="entry name" value="sav2460 like domains"/>
    <property type="match status" value="1"/>
</dbReference>
<feature type="region of interest" description="Disordered" evidence="1">
    <location>
        <begin position="1"/>
        <end position="52"/>
    </location>
</feature>
<comment type="caution">
    <text evidence="4">The sequence shown here is derived from an EMBL/GenBank/DDBJ whole genome shotgun (WGS) entry which is preliminary data.</text>
</comment>
<gene>
    <name evidence="4" type="ORF">GCM10010430_12430</name>
</gene>
<dbReference type="GO" id="GO:0004519">
    <property type="term" value="F:endonuclease activity"/>
    <property type="evidence" value="ECO:0007669"/>
    <property type="project" value="UniProtKB-KW"/>
</dbReference>
<feature type="compositionally biased region" description="Basic and acidic residues" evidence="1">
    <location>
        <begin position="26"/>
        <end position="35"/>
    </location>
</feature>
<keyword evidence="4" id="KW-0540">Nuclease</keyword>
<dbReference type="RefSeq" id="WP_344635199.1">
    <property type="nucleotide sequence ID" value="NZ_BAAATR010000004.1"/>
</dbReference>
<dbReference type="InterPro" id="IPR011335">
    <property type="entry name" value="Restrct_endonuc-II-like"/>
</dbReference>
<dbReference type="Pfam" id="PF02342">
    <property type="entry name" value="TerD"/>
    <property type="match status" value="1"/>
</dbReference>
<keyword evidence="4" id="KW-0255">Endonuclease</keyword>
<evidence type="ECO:0000313" key="4">
    <source>
        <dbReference type="EMBL" id="GAA2233296.1"/>
    </source>
</evidence>
<feature type="domain" description="Restriction endonuclease type IV Mrr" evidence="3">
    <location>
        <begin position="392"/>
        <end position="503"/>
    </location>
</feature>
<evidence type="ECO:0000259" key="3">
    <source>
        <dbReference type="Pfam" id="PF04471"/>
    </source>
</evidence>